<reference evidence="2 3" key="1">
    <citation type="journal article" date="2019" name="Sci. Rep.">
        <title>Orb-weaving spider Araneus ventricosus genome elucidates the spidroin gene catalogue.</title>
        <authorList>
            <person name="Kono N."/>
            <person name="Nakamura H."/>
            <person name="Ohtoshi R."/>
            <person name="Moran D.A.P."/>
            <person name="Shinohara A."/>
            <person name="Yoshida Y."/>
            <person name="Fujiwara M."/>
            <person name="Mori M."/>
            <person name="Tomita M."/>
            <person name="Arakawa K."/>
        </authorList>
    </citation>
    <scope>NUCLEOTIDE SEQUENCE [LARGE SCALE GENOMIC DNA]</scope>
</reference>
<evidence type="ECO:0000313" key="3">
    <source>
        <dbReference type="Proteomes" id="UP000499080"/>
    </source>
</evidence>
<evidence type="ECO:0000256" key="1">
    <source>
        <dbReference type="SAM" id="MobiDB-lite"/>
    </source>
</evidence>
<protein>
    <submittedName>
        <fullName evidence="2">Uncharacterized protein</fullName>
    </submittedName>
</protein>
<sequence>MASSDNSVTGFSVPDPPSIDNIPNEEEICFKRASKFQDLEDTDLRTRYMGQLICKFQSNTISIQKDIGISTCSTITIHHTFMPKGFMCLDNEPNQMDTEVGVPKTLFLARKVLFDSCNADQDILKHVNTRDKTWVYESDIEIKAIVVMNVIDAKSTKHTFESTESEGNGREECSNK</sequence>
<dbReference type="AlphaFoldDB" id="A0A4Y2KC17"/>
<feature type="compositionally biased region" description="Polar residues" evidence="1">
    <location>
        <begin position="1"/>
        <end position="10"/>
    </location>
</feature>
<dbReference type="Proteomes" id="UP000499080">
    <property type="component" value="Unassembled WGS sequence"/>
</dbReference>
<proteinExistence type="predicted"/>
<accession>A0A4Y2KC17</accession>
<evidence type="ECO:0000313" key="2">
    <source>
        <dbReference type="EMBL" id="GBM99359.1"/>
    </source>
</evidence>
<dbReference type="EMBL" id="BGPR01004409">
    <property type="protein sequence ID" value="GBM99359.1"/>
    <property type="molecule type" value="Genomic_DNA"/>
</dbReference>
<organism evidence="2 3">
    <name type="scientific">Araneus ventricosus</name>
    <name type="common">Orbweaver spider</name>
    <name type="synonym">Epeira ventricosa</name>
    <dbReference type="NCBI Taxonomy" id="182803"/>
    <lineage>
        <taxon>Eukaryota</taxon>
        <taxon>Metazoa</taxon>
        <taxon>Ecdysozoa</taxon>
        <taxon>Arthropoda</taxon>
        <taxon>Chelicerata</taxon>
        <taxon>Arachnida</taxon>
        <taxon>Araneae</taxon>
        <taxon>Araneomorphae</taxon>
        <taxon>Entelegynae</taxon>
        <taxon>Araneoidea</taxon>
        <taxon>Araneidae</taxon>
        <taxon>Araneus</taxon>
    </lineage>
</organism>
<name>A0A4Y2KC17_ARAVE</name>
<gene>
    <name evidence="2" type="ORF">AVEN_124424_1</name>
</gene>
<feature type="region of interest" description="Disordered" evidence="1">
    <location>
        <begin position="1"/>
        <end position="22"/>
    </location>
</feature>
<comment type="caution">
    <text evidence="2">The sequence shown here is derived from an EMBL/GenBank/DDBJ whole genome shotgun (WGS) entry which is preliminary data.</text>
</comment>
<keyword evidence="3" id="KW-1185">Reference proteome</keyword>